<evidence type="ECO:0000256" key="2">
    <source>
        <dbReference type="ARBA" id="ARBA00022475"/>
    </source>
</evidence>
<evidence type="ECO:0000313" key="8">
    <source>
        <dbReference type="Proteomes" id="UP000000774"/>
    </source>
</evidence>
<feature type="transmembrane region" description="Helical" evidence="6">
    <location>
        <begin position="379"/>
        <end position="395"/>
    </location>
</feature>
<proteinExistence type="predicted"/>
<feature type="transmembrane region" description="Helical" evidence="6">
    <location>
        <begin position="440"/>
        <end position="460"/>
    </location>
</feature>
<dbReference type="RefSeq" id="WP_002822127.1">
    <property type="nucleotide sequence ID" value="NC_008528.1"/>
</dbReference>
<comment type="subcellular location">
    <subcellularLocation>
        <location evidence="1">Cell membrane</location>
        <topology evidence="1">Multi-pass membrane protein</topology>
    </subcellularLocation>
</comment>
<feature type="transmembrane region" description="Helical" evidence="6">
    <location>
        <begin position="322"/>
        <end position="345"/>
    </location>
</feature>
<dbReference type="PANTHER" id="PTHR30250">
    <property type="entry name" value="PST FAMILY PREDICTED COLANIC ACID TRANSPORTER"/>
    <property type="match status" value="1"/>
</dbReference>
<feature type="transmembrane region" description="Helical" evidence="6">
    <location>
        <begin position="288"/>
        <end position="310"/>
    </location>
</feature>
<dbReference type="PANTHER" id="PTHR30250:SF11">
    <property type="entry name" value="O-ANTIGEN TRANSPORTER-RELATED"/>
    <property type="match status" value="1"/>
</dbReference>
<feature type="transmembrane region" description="Helical" evidence="6">
    <location>
        <begin position="140"/>
        <end position="159"/>
    </location>
</feature>
<accession>Q04DW7</accession>
<name>Q04DW7_OENOB</name>
<keyword evidence="3 6" id="KW-0812">Transmembrane</keyword>
<feature type="transmembrane region" description="Helical" evidence="6">
    <location>
        <begin position="111"/>
        <end position="133"/>
    </location>
</feature>
<feature type="transmembrane region" description="Helical" evidence="6">
    <location>
        <begin position="7"/>
        <end position="25"/>
    </location>
</feature>
<keyword evidence="8" id="KW-1185">Reference proteome</keyword>
<evidence type="ECO:0000256" key="5">
    <source>
        <dbReference type="ARBA" id="ARBA00023136"/>
    </source>
</evidence>
<feature type="transmembrane region" description="Helical" evidence="6">
    <location>
        <begin position="165"/>
        <end position="189"/>
    </location>
</feature>
<dbReference type="STRING" id="203123.OEOE_1496"/>
<dbReference type="EMBL" id="CP000411">
    <property type="protein sequence ID" value="ABJ57355.1"/>
    <property type="molecule type" value="Genomic_DNA"/>
</dbReference>
<dbReference type="InterPro" id="IPR050833">
    <property type="entry name" value="Poly_Biosynth_Transport"/>
</dbReference>
<reference evidence="7 8" key="1">
    <citation type="journal article" date="2006" name="Proc. Natl. Acad. Sci. U.S.A.">
        <title>Comparative genomics of the lactic acid bacteria.</title>
        <authorList>
            <person name="Makarova K."/>
            <person name="Slesarev A."/>
            <person name="Wolf Y."/>
            <person name="Sorokin A."/>
            <person name="Mirkin B."/>
            <person name="Koonin E."/>
            <person name="Pavlov A."/>
            <person name="Pavlova N."/>
            <person name="Karamychev V."/>
            <person name="Polouchine N."/>
            <person name="Shakhova V."/>
            <person name="Grigoriev I."/>
            <person name="Lou Y."/>
            <person name="Rohksar D."/>
            <person name="Lucas S."/>
            <person name="Huang K."/>
            <person name="Goodstein D.M."/>
            <person name="Hawkins T."/>
            <person name="Plengvidhya V."/>
            <person name="Welker D."/>
            <person name="Hughes J."/>
            <person name="Goh Y."/>
            <person name="Benson A."/>
            <person name="Baldwin K."/>
            <person name="Lee J.H."/>
            <person name="Diaz-Muniz I."/>
            <person name="Dosti B."/>
            <person name="Smeianov V."/>
            <person name="Wechter W."/>
            <person name="Barabote R."/>
            <person name="Lorca G."/>
            <person name="Altermann E."/>
            <person name="Barrangou R."/>
            <person name="Ganesan B."/>
            <person name="Xie Y."/>
            <person name="Rawsthorne H."/>
            <person name="Tamir D."/>
            <person name="Parker C."/>
            <person name="Breidt F."/>
            <person name="Broadbent J."/>
            <person name="Hutkins R."/>
            <person name="O'Sullivan D."/>
            <person name="Steele J."/>
            <person name="Unlu G."/>
            <person name="Saier M."/>
            <person name="Klaenhammer T."/>
            <person name="Richardson P."/>
            <person name="Kozyavkin S."/>
            <person name="Weimer B."/>
            <person name="Mills D."/>
        </authorList>
    </citation>
    <scope>NUCLEOTIDE SEQUENCE [LARGE SCALE GENOMIC DNA]</scope>
    <source>
        <strain evidence="8">ATCC BAA-331 / PSU-1</strain>
    </source>
</reference>
<evidence type="ECO:0000256" key="1">
    <source>
        <dbReference type="ARBA" id="ARBA00004651"/>
    </source>
</evidence>
<dbReference type="eggNOG" id="COG2244">
    <property type="taxonomic scope" value="Bacteria"/>
</dbReference>
<gene>
    <name evidence="7" type="ordered locus">OEOE_1496</name>
</gene>
<keyword evidence="2" id="KW-1003">Cell membrane</keyword>
<dbReference type="PATRIC" id="fig|203123.7.peg.1515"/>
<feature type="transmembrane region" description="Helical" evidence="6">
    <location>
        <begin position="79"/>
        <end position="105"/>
    </location>
</feature>
<evidence type="ECO:0000256" key="4">
    <source>
        <dbReference type="ARBA" id="ARBA00022989"/>
    </source>
</evidence>
<evidence type="ECO:0000256" key="6">
    <source>
        <dbReference type="SAM" id="Phobius"/>
    </source>
</evidence>
<evidence type="ECO:0000256" key="3">
    <source>
        <dbReference type="ARBA" id="ARBA00022692"/>
    </source>
</evidence>
<dbReference type="Pfam" id="PF01943">
    <property type="entry name" value="Polysacc_synt"/>
    <property type="match status" value="1"/>
</dbReference>
<keyword evidence="4 6" id="KW-1133">Transmembrane helix</keyword>
<feature type="transmembrane region" description="Helical" evidence="6">
    <location>
        <begin position="201"/>
        <end position="224"/>
    </location>
</feature>
<keyword evidence="5 6" id="KW-0472">Membrane</keyword>
<dbReference type="HOGENOM" id="CLU_022017_0_0_9"/>
<dbReference type="InterPro" id="IPR002797">
    <property type="entry name" value="Polysacc_synth"/>
</dbReference>
<dbReference type="KEGG" id="ooe:OEOE_1496"/>
<feature type="transmembrane region" description="Helical" evidence="6">
    <location>
        <begin position="37"/>
        <end position="58"/>
    </location>
</feature>
<sequence>MHLKHNFIYNTIYQILSIIFPIATGPYLSRVIGAHGIGIYTFTTSIVSYFILFGVLGLNTFGSREIAYHQDDIEKRSRVFWEIFLLKLLSVTASSVIFLICLPFFSKSLFIFYLIEIIIFFSTSLDISWFFIGMEDFKDLVVRGIVARILIVLSVFVFVKTAHDVWIYVLINCLGTLISSLWIWPFAFRKITFVKIPFRDILLPLIPSIALFMPTIATSIYLSINKVMLGALDSIEAAGYFQQSDNIIRMILMLITSLGTVMMPHIAKLFAEGNKQKIDLSLEKSFHFISFLGFPAFIGLTIISDHFSVLFYGKNFLETGKIMSIECIIIVFIGFSNIVGMQYLLPTNKVKLYTLSVTLGAISNIIANPMLILMFGAEGAAAATALSEIIVLFVQTLSTKQDIPYRKLFFSEDWKYLIAAIAMGLILFPTNMFIGKSWIGLILASMGGFVIYIIIISLLGSEISRIFLIQIKEYFYKKGIKEPK</sequence>
<feature type="transmembrane region" description="Helical" evidence="6">
    <location>
        <begin position="416"/>
        <end position="434"/>
    </location>
</feature>
<feature type="transmembrane region" description="Helical" evidence="6">
    <location>
        <begin position="352"/>
        <end position="373"/>
    </location>
</feature>
<feature type="transmembrane region" description="Helical" evidence="6">
    <location>
        <begin position="247"/>
        <end position="267"/>
    </location>
</feature>
<dbReference type="GO" id="GO:0005886">
    <property type="term" value="C:plasma membrane"/>
    <property type="evidence" value="ECO:0007669"/>
    <property type="project" value="UniProtKB-SubCell"/>
</dbReference>
<dbReference type="AlphaFoldDB" id="Q04DW7"/>
<protein>
    <submittedName>
        <fullName evidence="7">Polysaccharide Transporter, PST family</fullName>
    </submittedName>
</protein>
<organism evidence="7 8">
    <name type="scientific">Oenococcus oeni (strain ATCC BAA-331 / PSU-1)</name>
    <dbReference type="NCBI Taxonomy" id="203123"/>
    <lineage>
        <taxon>Bacteria</taxon>
        <taxon>Bacillati</taxon>
        <taxon>Bacillota</taxon>
        <taxon>Bacilli</taxon>
        <taxon>Lactobacillales</taxon>
        <taxon>Lactobacillaceae</taxon>
        <taxon>Oenococcus</taxon>
    </lineage>
</organism>
<evidence type="ECO:0000313" key="7">
    <source>
        <dbReference type="EMBL" id="ABJ57355.1"/>
    </source>
</evidence>
<dbReference type="Proteomes" id="UP000000774">
    <property type="component" value="Chromosome"/>
</dbReference>